<dbReference type="EMBL" id="AP018052">
    <property type="protein sequence ID" value="BAZ94694.1"/>
    <property type="molecule type" value="Genomic_DNA"/>
</dbReference>
<feature type="domain" description="Glycosyltransferase subfamily 4-like N-terminal" evidence="4">
    <location>
        <begin position="62"/>
        <end position="202"/>
    </location>
</feature>
<organism evidence="5 6">
    <name type="scientific">Thiohalobacter thiocyanaticus</name>
    <dbReference type="NCBI Taxonomy" id="585455"/>
    <lineage>
        <taxon>Bacteria</taxon>
        <taxon>Pseudomonadati</taxon>
        <taxon>Pseudomonadota</taxon>
        <taxon>Gammaproteobacteria</taxon>
        <taxon>Thiohalobacterales</taxon>
        <taxon>Thiohalobacteraceae</taxon>
        <taxon>Thiohalobacter</taxon>
    </lineage>
</organism>
<protein>
    <submittedName>
        <fullName evidence="5">Glycosyltransferase</fullName>
    </submittedName>
</protein>
<evidence type="ECO:0000259" key="3">
    <source>
        <dbReference type="Pfam" id="PF00534"/>
    </source>
</evidence>
<evidence type="ECO:0000313" key="5">
    <source>
        <dbReference type="EMBL" id="BAZ94694.1"/>
    </source>
</evidence>
<keyword evidence="6" id="KW-1185">Reference proteome</keyword>
<dbReference type="Pfam" id="PF00534">
    <property type="entry name" value="Glycos_transf_1"/>
    <property type="match status" value="1"/>
</dbReference>
<gene>
    <name evidence="5" type="ORF">FOKN1_2320</name>
</gene>
<dbReference type="SUPFAM" id="SSF53756">
    <property type="entry name" value="UDP-Glycosyltransferase/glycogen phosphorylase"/>
    <property type="match status" value="1"/>
</dbReference>
<dbReference type="PANTHER" id="PTHR12526">
    <property type="entry name" value="GLYCOSYLTRANSFERASE"/>
    <property type="match status" value="1"/>
</dbReference>
<sequence length="401" mass="44254">MSGGPRLLVFTTLFPHPGQPHAGLFIRERMFRVAAHCPLTVVAPVPWFPLQGLIRRFRPHYRPPAPRHEIQQGIEVYHPRFLALPGIGRRFDGLMLALGSRRLLRRLDRQGRVDLVDAHFGYPDGYAAVRLGRWLRRPVTLTLRGTEPRHSRTPGLRPRLLQALRGASHVISVSDSLRRVAIGLGVSPDKATVVGNGVDTDRFQPVDRHEARRRLGLPAQAQVLVTVGGLCERKGFHRVIEQLPQLRERFPGLRYLVVGGPSAEGDWSDRLKAQVATLGLEAQVQFLGSLPPEQLKGVLSAADVFVLATRNEGWANVILEAMACGLPVVATDVGGNAEVVNAPELGRIVPFGDGEALRAALAAALEHDWDRQAIIDYARANRWETRVEALLGIYARVLGKV</sequence>
<proteinExistence type="predicted"/>
<dbReference type="KEGG" id="ttc:FOKN1_2320"/>
<dbReference type="Proteomes" id="UP000218765">
    <property type="component" value="Chromosome"/>
</dbReference>
<reference evidence="5 6" key="1">
    <citation type="submission" date="2017-05" db="EMBL/GenBank/DDBJ databases">
        <title>Thiocyanate degradation by Thiohalobacter thiocyanaticus FOKN1.</title>
        <authorList>
            <person name="Oshiki M."/>
            <person name="Fukushima T."/>
            <person name="Kawano S."/>
            <person name="Nakagawa J."/>
        </authorList>
    </citation>
    <scope>NUCLEOTIDE SEQUENCE [LARGE SCALE GENOMIC DNA]</scope>
    <source>
        <strain evidence="5 6">FOKN1</strain>
    </source>
</reference>
<dbReference type="InterPro" id="IPR028098">
    <property type="entry name" value="Glyco_trans_4-like_N"/>
</dbReference>
<feature type="domain" description="Glycosyl transferase family 1" evidence="3">
    <location>
        <begin position="208"/>
        <end position="379"/>
    </location>
</feature>
<dbReference type="Gene3D" id="3.40.50.2000">
    <property type="entry name" value="Glycogen Phosphorylase B"/>
    <property type="match status" value="2"/>
</dbReference>
<dbReference type="AlphaFoldDB" id="A0A1Z4VU13"/>
<dbReference type="GO" id="GO:0016757">
    <property type="term" value="F:glycosyltransferase activity"/>
    <property type="evidence" value="ECO:0007669"/>
    <property type="project" value="UniProtKB-KW"/>
</dbReference>
<evidence type="ECO:0000259" key="4">
    <source>
        <dbReference type="Pfam" id="PF13439"/>
    </source>
</evidence>
<evidence type="ECO:0000256" key="2">
    <source>
        <dbReference type="ARBA" id="ARBA00022679"/>
    </source>
</evidence>
<evidence type="ECO:0000256" key="1">
    <source>
        <dbReference type="ARBA" id="ARBA00022676"/>
    </source>
</evidence>
<dbReference type="Pfam" id="PF13439">
    <property type="entry name" value="Glyco_transf_4"/>
    <property type="match status" value="1"/>
</dbReference>
<dbReference type="OrthoDB" id="258796at2"/>
<keyword evidence="2 5" id="KW-0808">Transferase</keyword>
<accession>A0A1Z4VU13</accession>
<dbReference type="InterPro" id="IPR001296">
    <property type="entry name" value="Glyco_trans_1"/>
</dbReference>
<evidence type="ECO:0000313" key="6">
    <source>
        <dbReference type="Proteomes" id="UP000218765"/>
    </source>
</evidence>
<dbReference type="GO" id="GO:1901135">
    <property type="term" value="P:carbohydrate derivative metabolic process"/>
    <property type="evidence" value="ECO:0007669"/>
    <property type="project" value="UniProtKB-ARBA"/>
</dbReference>
<dbReference type="PANTHER" id="PTHR12526:SF510">
    <property type="entry name" value="D-INOSITOL 3-PHOSPHATE GLYCOSYLTRANSFERASE"/>
    <property type="match status" value="1"/>
</dbReference>
<name>A0A1Z4VU13_9GAMM</name>
<keyword evidence="1" id="KW-0328">Glycosyltransferase</keyword>
<dbReference type="RefSeq" id="WP_096366762.1">
    <property type="nucleotide sequence ID" value="NZ_AP018052.1"/>
</dbReference>